<reference evidence="1" key="2">
    <citation type="submission" date="2021-08" db="EMBL/GenBank/DDBJ databases">
        <authorList>
            <person name="Tani A."/>
            <person name="Ola A."/>
            <person name="Ogura Y."/>
            <person name="Katsura K."/>
            <person name="Hayashi T."/>
        </authorList>
    </citation>
    <scope>NUCLEOTIDE SEQUENCE</scope>
    <source>
        <strain evidence="1">KCTC 52305</strain>
    </source>
</reference>
<name>A0ABQ4R0T6_9HYPH</name>
<proteinExistence type="predicted"/>
<evidence type="ECO:0000313" key="2">
    <source>
        <dbReference type="Proteomes" id="UP001055167"/>
    </source>
</evidence>
<sequence length="74" mass="7647">MTAIDRAAEALLSAALEAAAGDVMVALAQLCAPLSVGDVEGETYQAALERMISRHFRSTRLAICGVGSPRDEGA</sequence>
<reference evidence="1" key="1">
    <citation type="journal article" date="2021" name="Front. Microbiol.">
        <title>Comprehensive Comparative Genomics and Phenotyping of Methylobacterium Species.</title>
        <authorList>
            <person name="Alessa O."/>
            <person name="Ogura Y."/>
            <person name="Fujitani Y."/>
            <person name="Takami H."/>
            <person name="Hayashi T."/>
            <person name="Sahin N."/>
            <person name="Tani A."/>
        </authorList>
    </citation>
    <scope>NUCLEOTIDE SEQUENCE</scope>
    <source>
        <strain evidence="1">KCTC 52305</strain>
    </source>
</reference>
<protein>
    <submittedName>
        <fullName evidence="1">Uncharacterized protein</fullName>
    </submittedName>
</protein>
<comment type="caution">
    <text evidence="1">The sequence shown here is derived from an EMBL/GenBank/DDBJ whole genome shotgun (WGS) entry which is preliminary data.</text>
</comment>
<organism evidence="1 2">
    <name type="scientific">Methylobacterium crusticola</name>
    <dbReference type="NCBI Taxonomy" id="1697972"/>
    <lineage>
        <taxon>Bacteria</taxon>
        <taxon>Pseudomonadati</taxon>
        <taxon>Pseudomonadota</taxon>
        <taxon>Alphaproteobacteria</taxon>
        <taxon>Hyphomicrobiales</taxon>
        <taxon>Methylobacteriaceae</taxon>
        <taxon>Methylobacterium</taxon>
    </lineage>
</organism>
<gene>
    <name evidence="1" type="ORF">OPKNFCMD_3813</name>
</gene>
<evidence type="ECO:0000313" key="1">
    <source>
        <dbReference type="EMBL" id="GJD51062.1"/>
    </source>
</evidence>
<dbReference type="EMBL" id="BPQH01000012">
    <property type="protein sequence ID" value="GJD51062.1"/>
    <property type="molecule type" value="Genomic_DNA"/>
</dbReference>
<keyword evidence="2" id="KW-1185">Reference proteome</keyword>
<dbReference type="RefSeq" id="WP_128562144.1">
    <property type="nucleotide sequence ID" value="NZ_BPQH01000012.1"/>
</dbReference>
<dbReference type="Proteomes" id="UP001055167">
    <property type="component" value="Unassembled WGS sequence"/>
</dbReference>
<accession>A0ABQ4R0T6</accession>